<feature type="region of interest" description="Disordered" evidence="1">
    <location>
        <begin position="1"/>
        <end position="53"/>
    </location>
</feature>
<comment type="caution">
    <text evidence="2">The sequence shown here is derived from an EMBL/GenBank/DDBJ whole genome shotgun (WGS) entry which is preliminary data.</text>
</comment>
<evidence type="ECO:0000256" key="1">
    <source>
        <dbReference type="SAM" id="MobiDB-lite"/>
    </source>
</evidence>
<keyword evidence="2" id="KW-0456">Lyase</keyword>
<accession>A0ABR9H695</accession>
<protein>
    <submittedName>
        <fullName evidence="2">Sirohydrochlorin cobaltochelatase</fullName>
        <ecNumber evidence="2">4.99.1.3</ecNumber>
    </submittedName>
</protein>
<evidence type="ECO:0000313" key="2">
    <source>
        <dbReference type="EMBL" id="MBE1426224.1"/>
    </source>
</evidence>
<proteinExistence type="predicted"/>
<name>A0ABR9H695_9BACT</name>
<dbReference type="Pfam" id="PF06180">
    <property type="entry name" value="CbiK"/>
    <property type="match status" value="1"/>
</dbReference>
<dbReference type="Gene3D" id="3.40.50.1400">
    <property type="match status" value="2"/>
</dbReference>
<keyword evidence="3" id="KW-1185">Reference proteome</keyword>
<dbReference type="InterPro" id="IPR010388">
    <property type="entry name" value="Anaerobic_Co-chelatase"/>
</dbReference>
<dbReference type="EMBL" id="JADBGG010000023">
    <property type="protein sequence ID" value="MBE1426224.1"/>
    <property type="molecule type" value="Genomic_DNA"/>
</dbReference>
<sequence length="337" mass="37770">MNTPLHCHPHNHDGSGHDHGHDHHDHDHNHHHDRNDDHDHHHDHGHDHVRPKPVRPGILLAAFGVAMAQARRGYEQMEAEVREQFPGIPVAWAYTAHKVRKKLAAMGQGHDSVAVALSRLHDDGVTHLAVQSLHTVPGVEYHWTHSQAMAFVHPRKGFREIALGAPLLTSEKDLDRAALALQSYIPAERLPDEAVVLVGHGTYHQGQQRYLDFEARVRLRDPHVFLGALMSRSGETLGVSSIISRLQEANISRCRLLPFMSVPGHHVLVDILGESPRSWKHRLQAAGIEVLSEPTGTLEHCPFRALWMDHLRHAFASLHLENKAASNHGHGEHHAHI</sequence>
<gene>
    <name evidence="2" type="ORF">H4684_002888</name>
</gene>
<evidence type="ECO:0000313" key="3">
    <source>
        <dbReference type="Proteomes" id="UP000639010"/>
    </source>
</evidence>
<organism evidence="2 3">
    <name type="scientific">Desulfomicrobium macestii</name>
    <dbReference type="NCBI Taxonomy" id="90731"/>
    <lineage>
        <taxon>Bacteria</taxon>
        <taxon>Pseudomonadati</taxon>
        <taxon>Thermodesulfobacteriota</taxon>
        <taxon>Desulfovibrionia</taxon>
        <taxon>Desulfovibrionales</taxon>
        <taxon>Desulfomicrobiaceae</taxon>
        <taxon>Desulfomicrobium</taxon>
    </lineage>
</organism>
<dbReference type="EC" id="4.99.1.3" evidence="2"/>
<reference evidence="2 3" key="1">
    <citation type="submission" date="2020-10" db="EMBL/GenBank/DDBJ databases">
        <title>Genomic Encyclopedia of Type Strains, Phase IV (KMG-IV): sequencing the most valuable type-strain genomes for metagenomic binning, comparative biology and taxonomic classification.</title>
        <authorList>
            <person name="Goeker M."/>
        </authorList>
    </citation>
    <scope>NUCLEOTIDE SEQUENCE [LARGE SCALE GENOMIC DNA]</scope>
    <source>
        <strain evidence="2 3">DSM 4194</strain>
    </source>
</reference>
<dbReference type="Proteomes" id="UP000639010">
    <property type="component" value="Unassembled WGS sequence"/>
</dbReference>
<dbReference type="SUPFAM" id="SSF53800">
    <property type="entry name" value="Chelatase"/>
    <property type="match status" value="1"/>
</dbReference>
<dbReference type="GO" id="GO:0016852">
    <property type="term" value="F:sirohydrochlorin cobaltochelatase activity"/>
    <property type="evidence" value="ECO:0007669"/>
    <property type="project" value="UniProtKB-EC"/>
</dbReference>
<dbReference type="RefSeq" id="WP_192624253.1">
    <property type="nucleotide sequence ID" value="NZ_JADBGG010000023.1"/>
</dbReference>
<feature type="compositionally biased region" description="Basic and acidic residues" evidence="1">
    <location>
        <begin position="10"/>
        <end position="50"/>
    </location>
</feature>